<evidence type="ECO:0000313" key="16">
    <source>
        <dbReference type="Proteomes" id="UP000094828"/>
    </source>
</evidence>
<accession>A0A1C3E6R0</accession>
<feature type="domain" description="Penicillin-binding protein transpeptidase" evidence="13">
    <location>
        <begin position="420"/>
        <end position="746"/>
    </location>
</feature>
<evidence type="ECO:0000256" key="8">
    <source>
        <dbReference type="ARBA" id="ARBA00022989"/>
    </source>
</evidence>
<evidence type="ECO:0000256" key="4">
    <source>
        <dbReference type="ARBA" id="ARBA00022645"/>
    </source>
</evidence>
<dbReference type="STRING" id="1841610.A6X21_10510"/>
<organism evidence="15 16">
    <name type="scientific">Planctopirus hydrillae</name>
    <dbReference type="NCBI Taxonomy" id="1841610"/>
    <lineage>
        <taxon>Bacteria</taxon>
        <taxon>Pseudomonadati</taxon>
        <taxon>Planctomycetota</taxon>
        <taxon>Planctomycetia</taxon>
        <taxon>Planctomycetales</taxon>
        <taxon>Planctomycetaceae</taxon>
        <taxon>Planctopirus</taxon>
    </lineage>
</organism>
<dbReference type="GO" id="GO:0009252">
    <property type="term" value="P:peptidoglycan biosynthetic process"/>
    <property type="evidence" value="ECO:0007669"/>
    <property type="project" value="UniProtKB-KW"/>
</dbReference>
<dbReference type="GO" id="GO:0008658">
    <property type="term" value="F:penicillin binding"/>
    <property type="evidence" value="ECO:0007669"/>
    <property type="project" value="InterPro"/>
</dbReference>
<evidence type="ECO:0000256" key="1">
    <source>
        <dbReference type="ARBA" id="ARBA00004167"/>
    </source>
</evidence>
<keyword evidence="7" id="KW-0573">Peptidoglycan synthesis</keyword>
<evidence type="ECO:0000256" key="11">
    <source>
        <dbReference type="SAM" id="Coils"/>
    </source>
</evidence>
<dbReference type="AlphaFoldDB" id="A0A1C3E6R0"/>
<evidence type="ECO:0000256" key="6">
    <source>
        <dbReference type="ARBA" id="ARBA00022960"/>
    </source>
</evidence>
<dbReference type="InterPro" id="IPR036138">
    <property type="entry name" value="PBP_dimer_sf"/>
</dbReference>
<dbReference type="GO" id="GO:0005886">
    <property type="term" value="C:plasma membrane"/>
    <property type="evidence" value="ECO:0007669"/>
    <property type="project" value="UniProtKB-SubCell"/>
</dbReference>
<evidence type="ECO:0000256" key="3">
    <source>
        <dbReference type="ARBA" id="ARBA00022475"/>
    </source>
</evidence>
<keyword evidence="8" id="KW-1133">Transmembrane helix</keyword>
<keyword evidence="3" id="KW-1003">Cell membrane</keyword>
<dbReference type="Proteomes" id="UP000094828">
    <property type="component" value="Unassembled WGS sequence"/>
</dbReference>
<evidence type="ECO:0000256" key="5">
    <source>
        <dbReference type="ARBA" id="ARBA00022692"/>
    </source>
</evidence>
<evidence type="ECO:0000256" key="12">
    <source>
        <dbReference type="SAM" id="MobiDB-lite"/>
    </source>
</evidence>
<reference evidence="15 16" key="1">
    <citation type="submission" date="2016-05" db="EMBL/GenBank/DDBJ databases">
        <title>Genomic and physiological characterization of Planctopirus sp. isolated from fresh water lake.</title>
        <authorList>
            <person name="Subhash Y."/>
            <person name="Ramana C."/>
        </authorList>
    </citation>
    <scope>NUCLEOTIDE SEQUENCE [LARGE SCALE GENOMIC DNA]</scope>
    <source>
        <strain evidence="15 16">JC280</strain>
    </source>
</reference>
<dbReference type="InterPro" id="IPR001460">
    <property type="entry name" value="PCN-bd_Tpept"/>
</dbReference>
<evidence type="ECO:0000256" key="10">
    <source>
        <dbReference type="ARBA" id="ARBA00023316"/>
    </source>
</evidence>
<dbReference type="GO" id="GO:0008360">
    <property type="term" value="P:regulation of cell shape"/>
    <property type="evidence" value="ECO:0007669"/>
    <property type="project" value="UniProtKB-KW"/>
</dbReference>
<dbReference type="PANTHER" id="PTHR30627:SF2">
    <property type="entry name" value="PEPTIDOGLYCAN D,D-TRANSPEPTIDASE MRDA"/>
    <property type="match status" value="1"/>
</dbReference>
<keyword evidence="11" id="KW-0175">Coiled coil</keyword>
<keyword evidence="9" id="KW-0472">Membrane</keyword>
<dbReference type="Pfam" id="PF00905">
    <property type="entry name" value="Transpeptidase"/>
    <property type="match status" value="1"/>
</dbReference>
<gene>
    <name evidence="15" type="ORF">A6X21_10510</name>
</gene>
<dbReference type="PANTHER" id="PTHR30627">
    <property type="entry name" value="PEPTIDOGLYCAN D,D-TRANSPEPTIDASE"/>
    <property type="match status" value="1"/>
</dbReference>
<dbReference type="SUPFAM" id="SSF56601">
    <property type="entry name" value="beta-lactamase/transpeptidase-like"/>
    <property type="match status" value="1"/>
</dbReference>
<dbReference type="EMBL" id="LYDR01000150">
    <property type="protein sequence ID" value="ODA28921.1"/>
    <property type="molecule type" value="Genomic_DNA"/>
</dbReference>
<feature type="coiled-coil region" evidence="11">
    <location>
        <begin position="155"/>
        <end position="182"/>
    </location>
</feature>
<evidence type="ECO:0000256" key="9">
    <source>
        <dbReference type="ARBA" id="ARBA00023136"/>
    </source>
</evidence>
<keyword evidence="16" id="KW-1185">Reference proteome</keyword>
<evidence type="ECO:0000256" key="2">
    <source>
        <dbReference type="ARBA" id="ARBA00004236"/>
    </source>
</evidence>
<comment type="caution">
    <text evidence="15">The sequence shown here is derived from an EMBL/GenBank/DDBJ whole genome shotgun (WGS) entry which is preliminary data.</text>
</comment>
<keyword evidence="4" id="KW-0645">Protease</keyword>
<name>A0A1C3E6R0_9PLAN</name>
<dbReference type="GO" id="GO:0071555">
    <property type="term" value="P:cell wall organization"/>
    <property type="evidence" value="ECO:0007669"/>
    <property type="project" value="UniProtKB-KW"/>
</dbReference>
<evidence type="ECO:0000259" key="13">
    <source>
        <dbReference type="Pfam" id="PF00905"/>
    </source>
</evidence>
<dbReference type="Pfam" id="PF03717">
    <property type="entry name" value="PBP_dimer"/>
    <property type="match status" value="1"/>
</dbReference>
<dbReference type="RefSeq" id="WP_068850687.1">
    <property type="nucleotide sequence ID" value="NZ_LYDR01000150.1"/>
</dbReference>
<keyword evidence="6" id="KW-0133">Cell shape</keyword>
<dbReference type="Gene3D" id="3.90.1310.10">
    <property type="entry name" value="Penicillin-binding protein 2a (Domain 2)"/>
    <property type="match status" value="1"/>
</dbReference>
<evidence type="ECO:0000256" key="7">
    <source>
        <dbReference type="ARBA" id="ARBA00022984"/>
    </source>
</evidence>
<proteinExistence type="predicted"/>
<sequence>MRNSLQSQWLEPEAPTYGWLDHPGQRLRVLLLIFLLPSLVIGYRLVQLQVSRQAEFTRVFEATTTRIVEIPARNGRILASDGSLLAVDEENFELWVHYRWLEEPPHPDWLKRQANSRLSRRQRRDDKQVAAMTTTLLDERRQQWERIARITGVSKEELDQARQSVQTRIERMKQAVLEKQNQQQPVTAQPTRSIQPARSVAEESSSHTVTAWLGWGQKLWQEFQYELTTPPPRAENGPLILAEELEAQRVLETLPKEAADEILAHPELYPGLEVRVRHHRTYPARQVASHLLGVRTPLREEEALDRAKQWPQGDPLDYRMGDALGRSGLELAYDAQLRGLRGLKRLTLDRRGQIVEEVITREVRHGADLYLSLDVEVQRTAEALLEQALLPDVIDAPGNSSTNDVDNPQKPIRSASPQGGSVVVIDVRTGQVIAAASAPGYDANVLTNPSATEWAQLTGDVRRPLYQRVTRMALAPGSTFKPLTAIAGLEAGMKAQSAIECAGYLDQPQRDRCLIFRHYGVGHGSTDLSDALCQSCNVYFFKLARMLGPSPLVEQARQFGFGQLTGIDLPFEQSGHLPSPQTNSARHPWYPGDTLGLAIGQSRLQVTPLQMARFMAAIANGGELLTPRLKTDQGPLLVTSFAETTGETTRTNVRKPSLAPQTLKEVRHGLYRVVNDAQGTAYKTVRLKEVEICGKTGTAEAGSGVADHAWFAGYAPASQPRYAIVVVLEHGGSGGKEAGPIAREVIRRMHQLGLIPSGSLAKNDD</sequence>
<keyword evidence="5" id="KW-0812">Transmembrane</keyword>
<comment type="subcellular location">
    <subcellularLocation>
        <location evidence="2">Cell membrane</location>
    </subcellularLocation>
    <subcellularLocation>
        <location evidence="1">Membrane</location>
        <topology evidence="1">Single-pass membrane protein</topology>
    </subcellularLocation>
</comment>
<keyword evidence="10" id="KW-0961">Cell wall biogenesis/degradation</keyword>
<keyword evidence="4" id="KW-0121">Carboxypeptidase</keyword>
<keyword evidence="4" id="KW-0378">Hydrolase</keyword>
<protein>
    <recommendedName>
        <fullName evidence="17">Penicillin-binding protein 2</fullName>
    </recommendedName>
</protein>
<feature type="domain" description="Penicillin-binding protein dimerisation" evidence="14">
    <location>
        <begin position="70"/>
        <end position="358"/>
    </location>
</feature>
<dbReference type="InterPro" id="IPR012338">
    <property type="entry name" value="Beta-lactam/transpept-like"/>
</dbReference>
<evidence type="ECO:0000259" key="14">
    <source>
        <dbReference type="Pfam" id="PF03717"/>
    </source>
</evidence>
<evidence type="ECO:0008006" key="17">
    <source>
        <dbReference type="Google" id="ProtNLM"/>
    </source>
</evidence>
<dbReference type="GO" id="GO:0071972">
    <property type="term" value="F:peptidoglycan L,D-transpeptidase activity"/>
    <property type="evidence" value="ECO:0007669"/>
    <property type="project" value="TreeGrafter"/>
</dbReference>
<dbReference type="Gene3D" id="3.40.710.10">
    <property type="entry name" value="DD-peptidase/beta-lactamase superfamily"/>
    <property type="match status" value="1"/>
</dbReference>
<dbReference type="InterPro" id="IPR050515">
    <property type="entry name" value="Beta-lactam/transpept"/>
</dbReference>
<feature type="region of interest" description="Disordered" evidence="12">
    <location>
        <begin position="396"/>
        <end position="417"/>
    </location>
</feature>
<dbReference type="SUPFAM" id="SSF56519">
    <property type="entry name" value="Penicillin binding protein dimerisation domain"/>
    <property type="match status" value="1"/>
</dbReference>
<dbReference type="OrthoDB" id="9804124at2"/>
<dbReference type="InterPro" id="IPR005311">
    <property type="entry name" value="PBP_dimer"/>
</dbReference>
<evidence type="ECO:0000313" key="15">
    <source>
        <dbReference type="EMBL" id="ODA28921.1"/>
    </source>
</evidence>